<accession>A0A8J5IKB6</accession>
<comment type="caution">
    <text evidence="1">The sequence shown here is derived from an EMBL/GenBank/DDBJ whole genome shotgun (WGS) entry which is preliminary data.</text>
</comment>
<dbReference type="PANTHER" id="PTHR36071:SF1">
    <property type="entry name" value="DNA DOUBLE-STRAND BREAK REPAIR PROTEIN"/>
    <property type="match status" value="1"/>
</dbReference>
<reference evidence="1 2" key="1">
    <citation type="submission" date="2020-08" db="EMBL/GenBank/DDBJ databases">
        <title>Plant Genome Project.</title>
        <authorList>
            <person name="Zhang R.-G."/>
        </authorList>
    </citation>
    <scope>NUCLEOTIDE SEQUENCE [LARGE SCALE GENOMIC DNA]</scope>
    <source>
        <tissue evidence="1">Rhizome</tissue>
    </source>
</reference>
<keyword evidence="2" id="KW-1185">Reference proteome</keyword>
<gene>
    <name evidence="1" type="ORF">ZIOFF_001672</name>
</gene>
<dbReference type="AlphaFoldDB" id="A0A8J5IKB6"/>
<name>A0A8J5IKB6_ZINOF</name>
<protein>
    <submittedName>
        <fullName evidence="1">Uncharacterized protein</fullName>
    </submittedName>
</protein>
<proteinExistence type="predicted"/>
<dbReference type="Proteomes" id="UP000734854">
    <property type="component" value="Unassembled WGS sequence"/>
</dbReference>
<dbReference type="EMBL" id="JACMSC010000001">
    <property type="protein sequence ID" value="KAG6536614.1"/>
    <property type="molecule type" value="Genomic_DNA"/>
</dbReference>
<sequence length="627" mass="70893">MCIRIYQVEQYSKPAALESLAHPQPWACISDQATRALARGFTMDISWDDGIRLWSLMWKKEQMMAKKRRLLMGPVTSLDGHIKRCKKTQIATNLYLPEYYVRNDEVTADYIRTAIERSFSCDGKGNNQMIQDYLQLVHTHVEKNKCNNGLQVKQKQNAVRNKEKFVHETPTFQFCLKSINNMLETLDEMSHQDLTATNRKLRSVSLKLKFPLPRFTGSRELLIERLKKKFQKFISKLSDGDALPEPLFNALSVIYLSFMHRSRHIDMVKSKFYPFSPDVAALQSNIIKALGVLPKVKNDELKDIHALLDPEAKVPPRRFKCALRNYLIEYLFECNEIDITQELLNIIHLINQRMHSQTVTLSTKTIEEEVEVVMVSSCHLNQIMSSPLSDQSDDENLLHGFGNNESADAFSLAGTDYFLCLSENEDGEVYGCCSNFEAGATGQATPSTDLSFQKVVTEEINLNSKGSPAFEQDDVDEEKPCLEEAANFGLDRTTQNSKSLRLKSNQEVCDETSLVAYKLIGSILDNLLKTEGTLVDLSTRCYLNGGLSDPADLSDAEGVLNTSKINYEHHMLVQTVEELVPSLSKSFYPKDNSRMQKKVFGGKLEFFGVPVGTLLTAFAVPRAKSTL</sequence>
<evidence type="ECO:0000313" key="2">
    <source>
        <dbReference type="Proteomes" id="UP000734854"/>
    </source>
</evidence>
<evidence type="ECO:0000313" key="1">
    <source>
        <dbReference type="EMBL" id="KAG6536614.1"/>
    </source>
</evidence>
<dbReference type="PANTHER" id="PTHR36071">
    <property type="entry name" value="DNA DOUBLE-STRAND BREAK REPAIR PROTEIN"/>
    <property type="match status" value="1"/>
</dbReference>
<organism evidence="1 2">
    <name type="scientific">Zingiber officinale</name>
    <name type="common">Ginger</name>
    <name type="synonym">Amomum zingiber</name>
    <dbReference type="NCBI Taxonomy" id="94328"/>
    <lineage>
        <taxon>Eukaryota</taxon>
        <taxon>Viridiplantae</taxon>
        <taxon>Streptophyta</taxon>
        <taxon>Embryophyta</taxon>
        <taxon>Tracheophyta</taxon>
        <taxon>Spermatophyta</taxon>
        <taxon>Magnoliopsida</taxon>
        <taxon>Liliopsida</taxon>
        <taxon>Zingiberales</taxon>
        <taxon>Zingiberaceae</taxon>
        <taxon>Zingiber</taxon>
    </lineage>
</organism>